<accession>A0A5Q0H113</accession>
<keyword evidence="6" id="KW-1185">Reference proteome</keyword>
<evidence type="ECO:0000256" key="3">
    <source>
        <dbReference type="SAM" id="MobiDB-lite"/>
    </source>
</evidence>
<feature type="domain" description="STAS" evidence="4">
    <location>
        <begin position="77"/>
        <end position="188"/>
    </location>
</feature>
<reference evidence="6" key="1">
    <citation type="journal article" date="2021" name="Curr. Microbiol.">
        <title>Complete genome of nocamycin-producing strain Saccharothrix syringae NRRL B-16468 reveals the biosynthetic potential for secondary metabolites.</title>
        <authorList>
            <person name="Mo X."/>
            <person name="Yang S."/>
        </authorList>
    </citation>
    <scope>NUCLEOTIDE SEQUENCE [LARGE SCALE GENOMIC DNA]</scope>
    <source>
        <strain evidence="6">ATCC 51364 / DSM 43886 / JCM 6844 / KCTC 9398 / NBRC 14523 / NRRL B-16468 / INA 2240</strain>
    </source>
</reference>
<dbReference type="EMBL" id="CP034550">
    <property type="protein sequence ID" value="QFZ19869.1"/>
    <property type="molecule type" value="Genomic_DNA"/>
</dbReference>
<dbReference type="Pfam" id="PF01740">
    <property type="entry name" value="STAS"/>
    <property type="match status" value="1"/>
</dbReference>
<dbReference type="PROSITE" id="PS50801">
    <property type="entry name" value="STAS"/>
    <property type="match status" value="1"/>
</dbReference>
<feature type="region of interest" description="Disordered" evidence="3">
    <location>
        <begin position="1"/>
        <end position="51"/>
    </location>
</feature>
<name>A0A5Q0H113_SACSY</name>
<dbReference type="Gene3D" id="3.30.750.24">
    <property type="entry name" value="STAS domain"/>
    <property type="match status" value="1"/>
</dbReference>
<dbReference type="SUPFAM" id="SSF52091">
    <property type="entry name" value="SpoIIaa-like"/>
    <property type="match status" value="1"/>
</dbReference>
<dbReference type="OrthoDB" id="3576811at2"/>
<dbReference type="PANTHER" id="PTHR33495:SF2">
    <property type="entry name" value="ANTI-SIGMA FACTOR ANTAGONIST TM_1081-RELATED"/>
    <property type="match status" value="1"/>
</dbReference>
<evidence type="ECO:0000256" key="1">
    <source>
        <dbReference type="ARBA" id="ARBA00009013"/>
    </source>
</evidence>
<dbReference type="CDD" id="cd07043">
    <property type="entry name" value="STAS_anti-anti-sigma_factors"/>
    <property type="match status" value="1"/>
</dbReference>
<evidence type="ECO:0000313" key="5">
    <source>
        <dbReference type="EMBL" id="QFZ19869.1"/>
    </source>
</evidence>
<evidence type="ECO:0000256" key="2">
    <source>
        <dbReference type="RuleBase" id="RU003749"/>
    </source>
</evidence>
<comment type="similarity">
    <text evidence="1 2">Belongs to the anti-sigma-factor antagonist family.</text>
</comment>
<dbReference type="PANTHER" id="PTHR33495">
    <property type="entry name" value="ANTI-SIGMA FACTOR ANTAGONIST TM_1081-RELATED-RELATED"/>
    <property type="match status" value="1"/>
</dbReference>
<dbReference type="Proteomes" id="UP000325787">
    <property type="component" value="Chromosome"/>
</dbReference>
<dbReference type="InterPro" id="IPR002645">
    <property type="entry name" value="STAS_dom"/>
</dbReference>
<organism evidence="5 6">
    <name type="scientific">Saccharothrix syringae</name>
    <name type="common">Nocardiopsis syringae</name>
    <dbReference type="NCBI Taxonomy" id="103733"/>
    <lineage>
        <taxon>Bacteria</taxon>
        <taxon>Bacillati</taxon>
        <taxon>Actinomycetota</taxon>
        <taxon>Actinomycetes</taxon>
        <taxon>Pseudonocardiales</taxon>
        <taxon>Pseudonocardiaceae</taxon>
        <taxon>Saccharothrix</taxon>
    </lineage>
</organism>
<dbReference type="GO" id="GO:0043856">
    <property type="term" value="F:anti-sigma factor antagonist activity"/>
    <property type="evidence" value="ECO:0007669"/>
    <property type="project" value="InterPro"/>
</dbReference>
<evidence type="ECO:0000259" key="4">
    <source>
        <dbReference type="PROSITE" id="PS50801"/>
    </source>
</evidence>
<proteinExistence type="inferred from homology"/>
<protein>
    <recommendedName>
        <fullName evidence="2">Anti-sigma factor antagonist</fullName>
    </recommendedName>
</protein>
<evidence type="ECO:0000313" key="6">
    <source>
        <dbReference type="Proteomes" id="UP000325787"/>
    </source>
</evidence>
<dbReference type="InterPro" id="IPR036513">
    <property type="entry name" value="STAS_dom_sf"/>
</dbReference>
<dbReference type="NCBIfam" id="TIGR00377">
    <property type="entry name" value="ant_ant_sig"/>
    <property type="match status" value="1"/>
</dbReference>
<gene>
    <name evidence="5" type="ORF">EKG83_22735</name>
</gene>
<sequence>MVPPAALRPVGPPGGPGLRARSRGTAPPPLRQPPGGRAAQSRRAGYGSGTQPVEQAATAFFEREEAAAVVAHFDRPFRVEREVHGYAIVVRVVGEVDSSTAAELGRATAVALALATPPAPVVVDLSDVDFISAAGLNQLQRDHGAASAAGVELRVVARHRHVLRPFEVTGLDRDLRPAATLAEALRVRATDARRAVLRG</sequence>
<dbReference type="KEGG" id="ssyi:EKG83_22735"/>
<dbReference type="InterPro" id="IPR003658">
    <property type="entry name" value="Anti-sigma_ant"/>
</dbReference>
<dbReference type="AlphaFoldDB" id="A0A5Q0H113"/>